<comment type="caution">
    <text evidence="1">The sequence shown here is derived from an EMBL/GenBank/DDBJ whole genome shotgun (WGS) entry which is preliminary data.</text>
</comment>
<evidence type="ECO:0000313" key="1">
    <source>
        <dbReference type="EMBL" id="GAA2494804.1"/>
    </source>
</evidence>
<gene>
    <name evidence="1" type="ORF">GCM10010406_33640</name>
</gene>
<keyword evidence="2" id="KW-1185">Reference proteome</keyword>
<protein>
    <submittedName>
        <fullName evidence="1">Uncharacterized protein</fullName>
    </submittedName>
</protein>
<reference evidence="2" key="1">
    <citation type="journal article" date="2019" name="Int. J. Syst. Evol. Microbiol.">
        <title>The Global Catalogue of Microorganisms (GCM) 10K type strain sequencing project: providing services to taxonomists for standard genome sequencing and annotation.</title>
        <authorList>
            <consortium name="The Broad Institute Genomics Platform"/>
            <consortium name="The Broad Institute Genome Sequencing Center for Infectious Disease"/>
            <person name="Wu L."/>
            <person name="Ma J."/>
        </authorList>
    </citation>
    <scope>NUCLEOTIDE SEQUENCE [LARGE SCALE GENOMIC DNA]</scope>
    <source>
        <strain evidence="2">JCM 6307</strain>
    </source>
</reference>
<name>A0ABP5Z9B4_9ACTN</name>
<sequence>MPVAPRYYRITLVPPGSARRALPPLRLTVAETGETGGGEWPLYEGRGTQVWMDTGRHRVVRVLVEGETPAGYRPVEVLPLDELPGEL</sequence>
<dbReference type="Proteomes" id="UP001501358">
    <property type="component" value="Unassembled WGS sequence"/>
</dbReference>
<dbReference type="RefSeq" id="WP_344384006.1">
    <property type="nucleotide sequence ID" value="NZ_BAAATA010000019.1"/>
</dbReference>
<accession>A0ABP5Z9B4</accession>
<organism evidence="1 2">
    <name type="scientific">Streptomyces thermolineatus</name>
    <dbReference type="NCBI Taxonomy" id="44033"/>
    <lineage>
        <taxon>Bacteria</taxon>
        <taxon>Bacillati</taxon>
        <taxon>Actinomycetota</taxon>
        <taxon>Actinomycetes</taxon>
        <taxon>Kitasatosporales</taxon>
        <taxon>Streptomycetaceae</taxon>
        <taxon>Streptomyces</taxon>
    </lineage>
</organism>
<dbReference type="EMBL" id="BAAATA010000019">
    <property type="protein sequence ID" value="GAA2494804.1"/>
    <property type="molecule type" value="Genomic_DNA"/>
</dbReference>
<evidence type="ECO:0000313" key="2">
    <source>
        <dbReference type="Proteomes" id="UP001501358"/>
    </source>
</evidence>
<proteinExistence type="predicted"/>